<evidence type="ECO:0000256" key="2">
    <source>
        <dbReference type="ARBA" id="ARBA00022692"/>
    </source>
</evidence>
<feature type="transmembrane region" description="Helical" evidence="5">
    <location>
        <begin position="12"/>
        <end position="34"/>
    </location>
</feature>
<comment type="subcellular location">
    <subcellularLocation>
        <location evidence="1">Membrane</location>
        <topology evidence="1">Multi-pass membrane protein</topology>
    </subcellularLocation>
</comment>
<sequence>MEAIKEPKQRKFSRFLLLQALVIGFIKMGESVFFFFEQNYLNLYLVQVLNKEAIFVSIMVSVSAVMGLILQFVFGIISDNTRTKYGRRRPFFIFGGILAGISMITYAFSGSYILCLILDGIIIAIGTNSYLAAERSLIPDVFEPEYRGRANGIIYILGNIGLVIALGLFLVSEDLFGYDIEVGSQTVTYISQAGFIALLSIGGGFIILGGIVGFLFVKEANVSSFPPKKKISEELKETFRISELKKHKEFGKIIIAIVVFRTGISVIMPFLFNYILGLPMDVVQLLIAIMVLSFPLVFVFTYLMGKYSDKFGRKRMIPFAILFVAIGTAVTPLIGLGDNFKYWLVLLCFPFVMISILGFDGSMDTWSQDLLPENKRGQFNGILNITFTVSQIIGAFISGLVVDTQDPTTWGLIFPIGAIFFVLSIPLFMKVKDTLKNEDEI</sequence>
<name>A0ABY6HWH9_9ARCH</name>
<evidence type="ECO:0000256" key="4">
    <source>
        <dbReference type="ARBA" id="ARBA00023136"/>
    </source>
</evidence>
<reference evidence="7" key="1">
    <citation type="submission" date="2022-09" db="EMBL/GenBank/DDBJ databases">
        <title>Actin cytoskeleton and complex cell architecture in an #Asgard archaeon.</title>
        <authorList>
            <person name="Ponce Toledo R.I."/>
            <person name="Schleper C."/>
            <person name="Rodrigues Oliveira T."/>
            <person name="Wollweber F."/>
            <person name="Xu J."/>
            <person name="Rittmann S."/>
            <person name="Klingl A."/>
            <person name="Pilhofer M."/>
        </authorList>
    </citation>
    <scope>NUCLEOTIDE SEQUENCE</scope>
    <source>
        <strain evidence="7">B-35</strain>
    </source>
</reference>
<keyword evidence="3 5" id="KW-1133">Transmembrane helix</keyword>
<dbReference type="InterPro" id="IPR011701">
    <property type="entry name" value="MFS"/>
</dbReference>
<evidence type="ECO:0000256" key="3">
    <source>
        <dbReference type="ARBA" id="ARBA00022989"/>
    </source>
</evidence>
<feature type="transmembrane region" description="Helical" evidence="5">
    <location>
        <begin position="342"/>
        <end position="360"/>
    </location>
</feature>
<feature type="transmembrane region" description="Helical" evidence="5">
    <location>
        <begin position="253"/>
        <end position="276"/>
    </location>
</feature>
<feature type="transmembrane region" description="Helical" evidence="5">
    <location>
        <begin position="111"/>
        <end position="131"/>
    </location>
</feature>
<feature type="transmembrane region" description="Helical" evidence="5">
    <location>
        <begin position="316"/>
        <end position="336"/>
    </location>
</feature>
<gene>
    <name evidence="7" type="ORF">NEF87_003221</name>
</gene>
<feature type="transmembrane region" description="Helical" evidence="5">
    <location>
        <begin position="54"/>
        <end position="77"/>
    </location>
</feature>
<dbReference type="InterPro" id="IPR005829">
    <property type="entry name" value="Sugar_transporter_CS"/>
</dbReference>
<keyword evidence="4 5" id="KW-0472">Membrane</keyword>
<dbReference type="PANTHER" id="PTHR23528:SF1">
    <property type="entry name" value="MAJOR FACILITATOR SUPERFAMILY (MFS) PROFILE DOMAIN-CONTAINING PROTEIN"/>
    <property type="match status" value="1"/>
</dbReference>
<organism evidence="7 8">
    <name type="scientific">Candidatus Lokiarchaeum ossiferum</name>
    <dbReference type="NCBI Taxonomy" id="2951803"/>
    <lineage>
        <taxon>Archaea</taxon>
        <taxon>Promethearchaeati</taxon>
        <taxon>Promethearchaeota</taxon>
        <taxon>Promethearchaeia</taxon>
        <taxon>Promethearchaeales</taxon>
        <taxon>Promethearchaeaceae</taxon>
        <taxon>Candidatus Lokiarchaeum</taxon>
    </lineage>
</organism>
<dbReference type="InterPro" id="IPR020846">
    <property type="entry name" value="MFS_dom"/>
</dbReference>
<feature type="transmembrane region" description="Helical" evidence="5">
    <location>
        <begin position="282"/>
        <end position="304"/>
    </location>
</feature>
<evidence type="ECO:0000313" key="8">
    <source>
        <dbReference type="Proteomes" id="UP001208689"/>
    </source>
</evidence>
<dbReference type="PROSITE" id="PS00216">
    <property type="entry name" value="SUGAR_TRANSPORT_1"/>
    <property type="match status" value="1"/>
</dbReference>
<dbReference type="PANTHER" id="PTHR23528">
    <property type="match status" value="1"/>
</dbReference>
<evidence type="ECO:0000256" key="1">
    <source>
        <dbReference type="ARBA" id="ARBA00004141"/>
    </source>
</evidence>
<dbReference type="Proteomes" id="UP001208689">
    <property type="component" value="Chromosome"/>
</dbReference>
<dbReference type="PROSITE" id="PS50850">
    <property type="entry name" value="MFS"/>
    <property type="match status" value="1"/>
</dbReference>
<accession>A0ABY6HWH9</accession>
<evidence type="ECO:0000256" key="5">
    <source>
        <dbReference type="SAM" id="Phobius"/>
    </source>
</evidence>
<feature type="transmembrane region" description="Helical" evidence="5">
    <location>
        <begin position="152"/>
        <end position="172"/>
    </location>
</feature>
<keyword evidence="8" id="KW-1185">Reference proteome</keyword>
<dbReference type="Gene3D" id="1.20.1250.20">
    <property type="entry name" value="MFS general substrate transporter like domains"/>
    <property type="match status" value="1"/>
</dbReference>
<feature type="transmembrane region" description="Helical" evidence="5">
    <location>
        <begin position="89"/>
        <end position="105"/>
    </location>
</feature>
<protein>
    <recommendedName>
        <fullName evidence="6">Major facilitator superfamily (MFS) profile domain-containing protein</fullName>
    </recommendedName>
</protein>
<feature type="domain" description="Major facilitator superfamily (MFS) profile" evidence="6">
    <location>
        <begin position="17"/>
        <end position="436"/>
    </location>
</feature>
<feature type="transmembrane region" description="Helical" evidence="5">
    <location>
        <begin position="408"/>
        <end position="428"/>
    </location>
</feature>
<proteinExistence type="predicted"/>
<keyword evidence="2 5" id="KW-0812">Transmembrane</keyword>
<feature type="transmembrane region" description="Helical" evidence="5">
    <location>
        <begin position="192"/>
        <end position="217"/>
    </location>
</feature>
<evidence type="ECO:0000259" key="6">
    <source>
        <dbReference type="PROSITE" id="PS50850"/>
    </source>
</evidence>
<dbReference type="EMBL" id="CP104013">
    <property type="protein sequence ID" value="UYP46936.1"/>
    <property type="molecule type" value="Genomic_DNA"/>
</dbReference>
<dbReference type="SUPFAM" id="SSF103473">
    <property type="entry name" value="MFS general substrate transporter"/>
    <property type="match status" value="1"/>
</dbReference>
<feature type="transmembrane region" description="Helical" evidence="5">
    <location>
        <begin position="381"/>
        <end position="402"/>
    </location>
</feature>
<evidence type="ECO:0000313" key="7">
    <source>
        <dbReference type="EMBL" id="UYP46936.1"/>
    </source>
</evidence>
<dbReference type="Pfam" id="PF07690">
    <property type="entry name" value="MFS_1"/>
    <property type="match status" value="1"/>
</dbReference>
<dbReference type="InterPro" id="IPR036259">
    <property type="entry name" value="MFS_trans_sf"/>
</dbReference>